<dbReference type="AlphaFoldDB" id="A0A8I1MV67"/>
<dbReference type="GO" id="GO:0003952">
    <property type="term" value="F:NAD+ synthase (glutamine-hydrolyzing) activity"/>
    <property type="evidence" value="ECO:0007669"/>
    <property type="project" value="InterPro"/>
</dbReference>
<reference evidence="12" key="1">
    <citation type="submission" date="2021-02" db="EMBL/GenBank/DDBJ databases">
        <title>Thiocyanate and organic carbon inputs drive convergent selection for specific autotrophic Afipia and Thiobacillus strains within complex microbiomes.</title>
        <authorList>
            <person name="Huddy R.J."/>
            <person name="Sachdeva R."/>
            <person name="Kadzinga F."/>
            <person name="Kantor R.S."/>
            <person name="Harrison S.T.L."/>
            <person name="Banfield J.F."/>
        </authorList>
    </citation>
    <scope>NUCLEOTIDE SEQUENCE</scope>
    <source>
        <strain evidence="12">SCN18_13_7_16_R3_B_64_19</strain>
    </source>
</reference>
<evidence type="ECO:0000256" key="9">
    <source>
        <dbReference type="RuleBase" id="RU003811"/>
    </source>
</evidence>
<dbReference type="GO" id="GO:0004359">
    <property type="term" value="F:glutaminase activity"/>
    <property type="evidence" value="ECO:0007669"/>
    <property type="project" value="InterPro"/>
</dbReference>
<evidence type="ECO:0000256" key="7">
    <source>
        <dbReference type="ARBA" id="ARBA00023027"/>
    </source>
</evidence>
<feature type="domain" description="NAD/GMP synthase" evidence="11">
    <location>
        <begin position="21"/>
        <end position="105"/>
    </location>
</feature>
<dbReference type="RefSeq" id="WP_276728399.1">
    <property type="nucleotide sequence ID" value="NZ_JAFKMR010000012.1"/>
</dbReference>
<feature type="binding site" evidence="8">
    <location>
        <position position="47"/>
    </location>
    <ligand>
        <name>Mg(2+)</name>
        <dbReference type="ChEBI" id="CHEBI:18420"/>
    </ligand>
</feature>
<comment type="pathway">
    <text evidence="8">Cofactor biosynthesis; NAD(+) biosynthesis; NAD(+) from deamido-NAD(+) (ammonia route): step 1/1.</text>
</comment>
<feature type="binding site" evidence="8">
    <location>
        <position position="201"/>
    </location>
    <ligand>
        <name>Mg(2+)</name>
        <dbReference type="ChEBI" id="CHEBI:18420"/>
    </ligand>
</feature>
<evidence type="ECO:0000256" key="8">
    <source>
        <dbReference type="HAMAP-Rule" id="MF_00193"/>
    </source>
</evidence>
<dbReference type="SUPFAM" id="SSF52402">
    <property type="entry name" value="Adenine nucleotide alpha hydrolases-like"/>
    <property type="match status" value="1"/>
</dbReference>
<accession>A0A8I1MV67</accession>
<protein>
    <recommendedName>
        <fullName evidence="8 10">NH(3)-dependent NAD(+) synthetase</fullName>
        <ecNumber evidence="8 10">6.3.1.5</ecNumber>
    </recommendedName>
</protein>
<dbReference type="InterPro" id="IPR022310">
    <property type="entry name" value="NAD/GMP_synthase"/>
</dbReference>
<feature type="binding site" description="in other chain" evidence="8">
    <location>
        <position position="209"/>
    </location>
    <ligand>
        <name>deamido-NAD(+)</name>
        <dbReference type="ChEBI" id="CHEBI:58437"/>
        <note>ligand shared between two neighboring subunits</note>
    </ligand>
</feature>
<evidence type="ECO:0000313" key="12">
    <source>
        <dbReference type="EMBL" id="MBN8743532.1"/>
    </source>
</evidence>
<dbReference type="Pfam" id="PF02540">
    <property type="entry name" value="NAD_synthase"/>
    <property type="match status" value="2"/>
</dbReference>
<evidence type="ECO:0000259" key="11">
    <source>
        <dbReference type="Pfam" id="PF02540"/>
    </source>
</evidence>
<evidence type="ECO:0000256" key="4">
    <source>
        <dbReference type="ARBA" id="ARBA00022741"/>
    </source>
</evidence>
<keyword evidence="5 8" id="KW-0067">ATP-binding</keyword>
<organism evidence="12 13">
    <name type="scientific">Thiomonas arsenitoxydans (strain DSM 22701 / CIP 110005 / 3As)</name>
    <dbReference type="NCBI Taxonomy" id="426114"/>
    <lineage>
        <taxon>Bacteria</taxon>
        <taxon>Pseudomonadati</taxon>
        <taxon>Pseudomonadota</taxon>
        <taxon>Betaproteobacteria</taxon>
        <taxon>Burkholderiales</taxon>
        <taxon>Thiomonas</taxon>
    </lineage>
</organism>
<feature type="binding site" evidence="8">
    <location>
        <position position="225"/>
    </location>
    <ligand>
        <name>ATP</name>
        <dbReference type="ChEBI" id="CHEBI:30616"/>
    </ligand>
</feature>
<dbReference type="EMBL" id="JAFKMR010000012">
    <property type="protein sequence ID" value="MBN8743532.1"/>
    <property type="molecule type" value="Genomic_DNA"/>
</dbReference>
<dbReference type="UniPathway" id="UPA00253">
    <property type="reaction ID" value="UER00333"/>
</dbReference>
<dbReference type="InterPro" id="IPR022926">
    <property type="entry name" value="NH(3)-dep_NAD(+)_synth"/>
</dbReference>
<feature type="binding site" description="in other chain" evidence="8">
    <location>
        <position position="176"/>
    </location>
    <ligand>
        <name>deamido-NAD(+)</name>
        <dbReference type="ChEBI" id="CHEBI:58437"/>
        <note>ligand shared between two neighboring subunits</note>
    </ligand>
</feature>
<evidence type="ECO:0000256" key="2">
    <source>
        <dbReference type="ARBA" id="ARBA00022598"/>
    </source>
</evidence>
<dbReference type="Gene3D" id="3.40.50.620">
    <property type="entry name" value="HUPs"/>
    <property type="match status" value="1"/>
</dbReference>
<dbReference type="NCBIfam" id="NF002048">
    <property type="entry name" value="PRK00876.1"/>
    <property type="match status" value="1"/>
</dbReference>
<comment type="function">
    <text evidence="8">Catalyzes the ATP-dependent amidation of deamido-NAD to form NAD. Uses ammonia as a nitrogen source.</text>
</comment>
<dbReference type="InterPro" id="IPR003694">
    <property type="entry name" value="NAD_synthase"/>
</dbReference>
<comment type="similarity">
    <text evidence="1 8 9">Belongs to the NAD synthetase family.</text>
</comment>
<comment type="subunit">
    <text evidence="8">Homodimer.</text>
</comment>
<feature type="binding site" evidence="8">
    <location>
        <position position="216"/>
    </location>
    <ligand>
        <name>deamido-NAD(+)</name>
        <dbReference type="ChEBI" id="CHEBI:58437"/>
        <note>ligand shared between two neighboring subunits</note>
    </ligand>
</feature>
<comment type="caution">
    <text evidence="8">Lacks conserved residue(s) required for the propagation of feature annotation.</text>
</comment>
<dbReference type="CDD" id="cd00553">
    <property type="entry name" value="NAD_synthase"/>
    <property type="match status" value="1"/>
</dbReference>
<keyword evidence="7 8" id="KW-0520">NAD</keyword>
<feature type="binding site" evidence="8">
    <location>
        <position position="247"/>
    </location>
    <ligand>
        <name>ATP</name>
        <dbReference type="ChEBI" id="CHEBI:30616"/>
    </ligand>
</feature>
<dbReference type="Proteomes" id="UP000664800">
    <property type="component" value="Unassembled WGS sequence"/>
</dbReference>
<evidence type="ECO:0000256" key="5">
    <source>
        <dbReference type="ARBA" id="ARBA00022840"/>
    </source>
</evidence>
<comment type="catalytic activity">
    <reaction evidence="8 10">
        <text>deamido-NAD(+) + NH4(+) + ATP = AMP + diphosphate + NAD(+) + H(+)</text>
        <dbReference type="Rhea" id="RHEA:21188"/>
        <dbReference type="ChEBI" id="CHEBI:15378"/>
        <dbReference type="ChEBI" id="CHEBI:28938"/>
        <dbReference type="ChEBI" id="CHEBI:30616"/>
        <dbReference type="ChEBI" id="CHEBI:33019"/>
        <dbReference type="ChEBI" id="CHEBI:57540"/>
        <dbReference type="ChEBI" id="CHEBI:58437"/>
        <dbReference type="ChEBI" id="CHEBI:456215"/>
        <dbReference type="EC" id="6.3.1.5"/>
    </reaction>
</comment>
<dbReference type="PANTHER" id="PTHR23090:SF9">
    <property type="entry name" value="GLUTAMINE-DEPENDENT NAD(+) SYNTHETASE"/>
    <property type="match status" value="1"/>
</dbReference>
<dbReference type="GO" id="GO:0005737">
    <property type="term" value="C:cytoplasm"/>
    <property type="evidence" value="ECO:0007669"/>
    <property type="project" value="InterPro"/>
</dbReference>
<keyword evidence="6 8" id="KW-0460">Magnesium</keyword>
<sequence length="332" mass="36361">MTRPALTSDVLAIDCEAETVRIADFLLHTLRGFNKRGVVLGLSGGVDSSVCAALAVRALGPQRVFGLLMPERDSSDSSASLGGLVAQQLGIEYTVENIAPALEAIGCYRWRDDAVRAVLPGYDAQWKIKLAISGGLAGGINHFKIIAQAPDGQMHEARLPLREYLQIVAATNHKQRLRKTLEYFHADRLNYAVIGTPNRLEYDQGFFVKNGDGSADLKPIAHLYKTQVYALARHLGLPDAVCNAAPTTDTYSLPQGQDEFYFALPWHQMDLALWARNHGYSAAELAETLAITEARAAAVLSDIDAKRRTTRYLHARPALIEPVFHPSQESVS</sequence>
<dbReference type="NCBIfam" id="TIGR00552">
    <property type="entry name" value="nadE"/>
    <property type="match status" value="1"/>
</dbReference>
<dbReference type="GO" id="GO:0046872">
    <property type="term" value="F:metal ion binding"/>
    <property type="evidence" value="ECO:0007669"/>
    <property type="project" value="UniProtKB-KW"/>
</dbReference>
<comment type="caution">
    <text evidence="12">The sequence shown here is derived from an EMBL/GenBank/DDBJ whole genome shotgun (WGS) entry which is preliminary data.</text>
</comment>
<evidence type="ECO:0000256" key="10">
    <source>
        <dbReference type="RuleBase" id="RU003812"/>
    </source>
</evidence>
<dbReference type="InterPro" id="IPR014729">
    <property type="entry name" value="Rossmann-like_a/b/a_fold"/>
</dbReference>
<dbReference type="GO" id="GO:0008795">
    <property type="term" value="F:NAD+ synthase activity"/>
    <property type="evidence" value="ECO:0007669"/>
    <property type="project" value="UniProtKB-UniRule"/>
</dbReference>
<feature type="binding site" evidence="8">
    <location>
        <position position="196"/>
    </location>
    <ligand>
        <name>ATP</name>
        <dbReference type="ChEBI" id="CHEBI:30616"/>
    </ligand>
</feature>
<evidence type="ECO:0000256" key="6">
    <source>
        <dbReference type="ARBA" id="ARBA00022842"/>
    </source>
</evidence>
<dbReference type="GO" id="GO:0005524">
    <property type="term" value="F:ATP binding"/>
    <property type="evidence" value="ECO:0007669"/>
    <property type="project" value="UniProtKB-UniRule"/>
</dbReference>
<keyword evidence="4 8" id="KW-0547">Nucleotide-binding</keyword>
<evidence type="ECO:0000256" key="1">
    <source>
        <dbReference type="ARBA" id="ARBA00005859"/>
    </source>
</evidence>
<feature type="domain" description="NAD/GMP synthase" evidence="11">
    <location>
        <begin position="166"/>
        <end position="301"/>
    </location>
</feature>
<keyword evidence="2 8" id="KW-0436">Ligase</keyword>
<evidence type="ECO:0000313" key="13">
    <source>
        <dbReference type="Proteomes" id="UP000664800"/>
    </source>
</evidence>
<keyword evidence="3 8" id="KW-0479">Metal-binding</keyword>
<proteinExistence type="inferred from homology"/>
<dbReference type="HAMAP" id="MF_00193">
    <property type="entry name" value="NadE_ammonia_dep"/>
    <property type="match status" value="1"/>
</dbReference>
<gene>
    <name evidence="8 12" type="primary">nadE</name>
    <name evidence="12" type="ORF">J0I24_04410</name>
</gene>
<feature type="binding site" evidence="8">
    <location>
        <begin position="41"/>
        <end position="48"/>
    </location>
    <ligand>
        <name>ATP</name>
        <dbReference type="ChEBI" id="CHEBI:30616"/>
    </ligand>
</feature>
<dbReference type="EC" id="6.3.1.5" evidence="8 10"/>
<dbReference type="GO" id="GO:0009435">
    <property type="term" value="P:NAD+ biosynthetic process"/>
    <property type="evidence" value="ECO:0007669"/>
    <property type="project" value="UniProtKB-UniRule"/>
</dbReference>
<evidence type="ECO:0000256" key="3">
    <source>
        <dbReference type="ARBA" id="ARBA00022723"/>
    </source>
</evidence>
<name>A0A8I1MV67_THIA3</name>
<dbReference type="PANTHER" id="PTHR23090">
    <property type="entry name" value="NH 3 /GLUTAMINE-DEPENDENT NAD + SYNTHETASE"/>
    <property type="match status" value="1"/>
</dbReference>